<dbReference type="EMBL" id="JAAHCF010000006">
    <property type="protein sequence ID" value="KAK8150786.1"/>
    <property type="molecule type" value="Genomic_DNA"/>
</dbReference>
<protein>
    <submittedName>
        <fullName evidence="2">Uncharacterized protein</fullName>
    </submittedName>
</protein>
<evidence type="ECO:0000256" key="1">
    <source>
        <dbReference type="SAM" id="MobiDB-lite"/>
    </source>
</evidence>
<reference evidence="2 3" key="1">
    <citation type="submission" date="2020-02" db="EMBL/GenBank/DDBJ databases">
        <title>Comparative genomics of the hypocrealean fungal genus Beauvera.</title>
        <authorList>
            <person name="Showalter D.N."/>
            <person name="Bushley K.E."/>
            <person name="Rehner S.A."/>
        </authorList>
    </citation>
    <scope>NUCLEOTIDE SEQUENCE [LARGE SCALE GENOMIC DNA]</scope>
    <source>
        <strain evidence="2 3">ARSEF4384</strain>
    </source>
</reference>
<proteinExistence type="predicted"/>
<keyword evidence="3" id="KW-1185">Reference proteome</keyword>
<dbReference type="Proteomes" id="UP001397290">
    <property type="component" value="Unassembled WGS sequence"/>
</dbReference>
<feature type="compositionally biased region" description="Polar residues" evidence="1">
    <location>
        <begin position="133"/>
        <end position="158"/>
    </location>
</feature>
<name>A0AAW0S9D3_9HYPO</name>
<feature type="compositionally biased region" description="Basic and acidic residues" evidence="1">
    <location>
        <begin position="238"/>
        <end position="261"/>
    </location>
</feature>
<evidence type="ECO:0000313" key="2">
    <source>
        <dbReference type="EMBL" id="KAK8150786.1"/>
    </source>
</evidence>
<accession>A0AAW0S9D3</accession>
<comment type="caution">
    <text evidence="2">The sequence shown here is derived from an EMBL/GenBank/DDBJ whole genome shotgun (WGS) entry which is preliminary data.</text>
</comment>
<gene>
    <name evidence="2" type="ORF">G3M48_008115</name>
</gene>
<organism evidence="2 3">
    <name type="scientific">Beauveria asiatica</name>
    <dbReference type="NCBI Taxonomy" id="1069075"/>
    <lineage>
        <taxon>Eukaryota</taxon>
        <taxon>Fungi</taxon>
        <taxon>Dikarya</taxon>
        <taxon>Ascomycota</taxon>
        <taxon>Pezizomycotina</taxon>
        <taxon>Sordariomycetes</taxon>
        <taxon>Hypocreomycetidae</taxon>
        <taxon>Hypocreales</taxon>
        <taxon>Cordycipitaceae</taxon>
        <taxon>Beauveria</taxon>
    </lineage>
</organism>
<evidence type="ECO:0000313" key="3">
    <source>
        <dbReference type="Proteomes" id="UP001397290"/>
    </source>
</evidence>
<feature type="region of interest" description="Disordered" evidence="1">
    <location>
        <begin position="81"/>
        <end position="264"/>
    </location>
</feature>
<sequence length="348" mass="38308">MHSNDDTLRNRLPVEQLDAEILKKASDFRQYMPKVRSLPFVQKKRKASNINAAEKSAVERTVLGTLNSKTEAGNDAIIGQPAKKKKACKKATEVKATTRSQPQKAPRTKVQLTSSHKTVTREGTKRPARKTLQVKQASSIPSPTSELSGDAVSQNPSARANRKEKRPPEKVACASESRVKKNQPKKQATGATAAQIRLKPIKKRKSTESTKSTKTKRTVGFSSSMPEKSDSGADSAEADQHSPENKTDSKRGVKGSSHDADTYNGSTQVAKAEINSTLLITESAVLDALKRMTSQIIDQYEADLSYGANRFEIAQYYVDNLYNTRFDFWHGKLAELDNVVPIHAGQKI</sequence>
<dbReference type="AlphaFoldDB" id="A0AAW0S9D3"/>